<proteinExistence type="predicted"/>
<evidence type="ECO:0000256" key="1">
    <source>
        <dbReference type="SAM" id="SignalP"/>
    </source>
</evidence>
<name>A0A915IP16_ROMCU</name>
<dbReference type="AlphaFoldDB" id="A0A915IP16"/>
<keyword evidence="1" id="KW-0732">Signal</keyword>
<sequence length="66" mass="7393">MYIKVVVITLSIVIFCAESARVSEADAEALNDEGIRLEILKQYCDSLDRAIDATEKEVCLHQLAKH</sequence>
<reference evidence="3" key="1">
    <citation type="submission" date="2022-11" db="UniProtKB">
        <authorList>
            <consortium name="WormBaseParasite"/>
        </authorList>
    </citation>
    <scope>IDENTIFICATION</scope>
</reference>
<protein>
    <submittedName>
        <fullName evidence="3">Uncharacterized protein</fullName>
    </submittedName>
</protein>
<organism evidence="2 3">
    <name type="scientific">Romanomermis culicivorax</name>
    <name type="common">Nematode worm</name>
    <dbReference type="NCBI Taxonomy" id="13658"/>
    <lineage>
        <taxon>Eukaryota</taxon>
        <taxon>Metazoa</taxon>
        <taxon>Ecdysozoa</taxon>
        <taxon>Nematoda</taxon>
        <taxon>Enoplea</taxon>
        <taxon>Dorylaimia</taxon>
        <taxon>Mermithida</taxon>
        <taxon>Mermithoidea</taxon>
        <taxon>Mermithidae</taxon>
        <taxon>Romanomermis</taxon>
    </lineage>
</organism>
<accession>A0A915IP16</accession>
<feature type="signal peptide" evidence="1">
    <location>
        <begin position="1"/>
        <end position="19"/>
    </location>
</feature>
<dbReference type="WBParaSite" id="nRc.2.0.1.t15928-RA">
    <property type="protein sequence ID" value="nRc.2.0.1.t15928-RA"/>
    <property type="gene ID" value="nRc.2.0.1.g15928"/>
</dbReference>
<evidence type="ECO:0000313" key="2">
    <source>
        <dbReference type="Proteomes" id="UP000887565"/>
    </source>
</evidence>
<feature type="chain" id="PRO_5037287533" evidence="1">
    <location>
        <begin position="20"/>
        <end position="66"/>
    </location>
</feature>
<dbReference type="Proteomes" id="UP000887565">
    <property type="component" value="Unplaced"/>
</dbReference>
<keyword evidence="2" id="KW-1185">Reference proteome</keyword>
<evidence type="ECO:0000313" key="3">
    <source>
        <dbReference type="WBParaSite" id="nRc.2.0.1.t15928-RA"/>
    </source>
</evidence>